<evidence type="ECO:0000259" key="3">
    <source>
        <dbReference type="PROSITE" id="PS50280"/>
    </source>
</evidence>
<dbReference type="STRING" id="6238.A8XKJ5"/>
<dbReference type="GO" id="GO:0140938">
    <property type="term" value="F:histone H3 methyltransferase activity"/>
    <property type="evidence" value="ECO:0000318"/>
    <property type="project" value="GO_Central"/>
</dbReference>
<gene>
    <name evidence="4 6" type="ORF">CBG14728</name>
    <name evidence="4" type="ORF">CBG_14728</name>
</gene>
<keyword evidence="2" id="KW-0472">Membrane</keyword>
<evidence type="ECO:0000256" key="2">
    <source>
        <dbReference type="SAM" id="Phobius"/>
    </source>
</evidence>
<organism evidence="4 5">
    <name type="scientific">Caenorhabditis briggsae</name>
    <dbReference type="NCBI Taxonomy" id="6238"/>
    <lineage>
        <taxon>Eukaryota</taxon>
        <taxon>Metazoa</taxon>
        <taxon>Ecdysozoa</taxon>
        <taxon>Nematoda</taxon>
        <taxon>Chromadorea</taxon>
        <taxon>Rhabditida</taxon>
        <taxon>Rhabditina</taxon>
        <taxon>Rhabditomorpha</taxon>
        <taxon>Rhabditoidea</taxon>
        <taxon>Rhabditidae</taxon>
        <taxon>Peloderinae</taxon>
        <taxon>Caenorhabditis</taxon>
    </lineage>
</organism>
<dbReference type="OMA" id="IANCNIK"/>
<sequence length="278" mass="31316">MAITRNSKMKLRPRNQPPRVSRAKPMKKKAIPTIVTGETLPLFSRLKDFGKNLLCNFPGTAFFTSIVVNVLGAYLSKAVTEAIKLGNQNPLRKKAVKLDENQYWRIQFCCGPKCQCSSECSLKGLDEIDKDHNKKFEVYREEEKMGFCVSTKKYIAKGTPVMSFNGEIVGKRALEKGSDAEQYSLKLIDQDQALIEFLKTANFLAKNLLRPLATAFDRVVFINPLKYGNVGRFLSHSCRPNLEMMRIFQGGVSPGHMRIVFIANCNIKAGENLSFDYG</sequence>
<proteinExistence type="predicted"/>
<dbReference type="Pfam" id="PF00856">
    <property type="entry name" value="SET"/>
    <property type="match status" value="1"/>
</dbReference>
<dbReference type="eggNOG" id="KOG1082">
    <property type="taxonomic scope" value="Eukaryota"/>
</dbReference>
<dbReference type="CTD" id="8586726"/>
<dbReference type="InterPro" id="IPR046341">
    <property type="entry name" value="SET_dom_sf"/>
</dbReference>
<feature type="transmembrane region" description="Helical" evidence="2">
    <location>
        <begin position="53"/>
        <end position="75"/>
    </location>
</feature>
<accession>A8XKJ5</accession>
<name>A8XKJ5_CAEBR</name>
<keyword evidence="2" id="KW-0812">Transmembrane</keyword>
<feature type="region of interest" description="Disordered" evidence="1">
    <location>
        <begin position="1"/>
        <end position="27"/>
    </location>
</feature>
<reference evidence="4 5" key="2">
    <citation type="journal article" date="2011" name="PLoS Genet.">
        <title>Caenorhabditis briggsae recombinant inbred line genotypes reveal inter-strain incompatibility and the evolution of recombination.</title>
        <authorList>
            <person name="Ross J.A."/>
            <person name="Koboldt D.C."/>
            <person name="Staisch J.E."/>
            <person name="Chamberlin H.M."/>
            <person name="Gupta B.P."/>
            <person name="Miller R.D."/>
            <person name="Baird S.E."/>
            <person name="Haag E.S."/>
        </authorList>
    </citation>
    <scope>NUCLEOTIDE SEQUENCE [LARGE SCALE GENOMIC DNA]</scope>
    <source>
        <strain evidence="4 5">AF16</strain>
    </source>
</reference>
<keyword evidence="5" id="KW-1185">Reference proteome</keyword>
<dbReference type="InParanoid" id="A8XKJ5"/>
<dbReference type="PANTHER" id="PTHR47250">
    <property type="entry name" value="HISTONE-LYSINE N-METHYLTRANSFERASE SET-6"/>
    <property type="match status" value="1"/>
</dbReference>
<dbReference type="Gene3D" id="2.170.270.10">
    <property type="entry name" value="SET domain"/>
    <property type="match status" value="1"/>
</dbReference>
<dbReference type="InterPro" id="IPR001214">
    <property type="entry name" value="SET_dom"/>
</dbReference>
<evidence type="ECO:0000313" key="6">
    <source>
        <dbReference type="WormBase" id="CBG14728"/>
    </source>
</evidence>
<dbReference type="HOGENOM" id="CLU_052882_0_0_1"/>
<dbReference type="WormBase" id="CBG14728">
    <property type="protein sequence ID" value="CBP49635"/>
    <property type="gene ID" value="WBGene00035138"/>
</dbReference>
<dbReference type="KEGG" id="cbr:CBG_14728"/>
<evidence type="ECO:0000313" key="4">
    <source>
        <dbReference type="EMBL" id="CAP33169.2"/>
    </source>
</evidence>
<dbReference type="SUPFAM" id="SSF82199">
    <property type="entry name" value="SET domain"/>
    <property type="match status" value="1"/>
</dbReference>
<dbReference type="GeneID" id="8586726"/>
<dbReference type="PANTHER" id="PTHR47250:SF1">
    <property type="entry name" value="SET DOMAIN-CONTAINING PROTEIN"/>
    <property type="match status" value="1"/>
</dbReference>
<dbReference type="RefSeq" id="XP_045095501.1">
    <property type="nucleotide sequence ID" value="XM_045239756.1"/>
</dbReference>
<evidence type="ECO:0000256" key="1">
    <source>
        <dbReference type="SAM" id="MobiDB-lite"/>
    </source>
</evidence>
<dbReference type="GO" id="GO:0000785">
    <property type="term" value="C:chromatin"/>
    <property type="evidence" value="ECO:0000318"/>
    <property type="project" value="GO_Central"/>
</dbReference>
<dbReference type="AlphaFoldDB" id="A8XKJ5"/>
<dbReference type="EMBL" id="HE600983">
    <property type="protein sequence ID" value="CAP33169.2"/>
    <property type="molecule type" value="Genomic_DNA"/>
</dbReference>
<dbReference type="InterPro" id="IPR053105">
    <property type="entry name" value="Class_V-like_SAM-MTase"/>
</dbReference>
<dbReference type="PROSITE" id="PS50280">
    <property type="entry name" value="SET"/>
    <property type="match status" value="1"/>
</dbReference>
<keyword evidence="2" id="KW-1133">Transmembrane helix</keyword>
<feature type="domain" description="SET" evidence="3">
    <location>
        <begin position="134"/>
        <end position="278"/>
    </location>
</feature>
<evidence type="ECO:0000313" key="5">
    <source>
        <dbReference type="Proteomes" id="UP000008549"/>
    </source>
</evidence>
<dbReference type="Proteomes" id="UP000008549">
    <property type="component" value="Unassembled WGS sequence"/>
</dbReference>
<protein>
    <submittedName>
        <fullName evidence="4">Protein CBG14728</fullName>
    </submittedName>
</protein>
<reference evidence="4 5" key="1">
    <citation type="journal article" date="2003" name="PLoS Biol.">
        <title>The genome sequence of Caenorhabditis briggsae: a platform for comparative genomics.</title>
        <authorList>
            <person name="Stein L.D."/>
            <person name="Bao Z."/>
            <person name="Blasiar D."/>
            <person name="Blumenthal T."/>
            <person name="Brent M.R."/>
            <person name="Chen N."/>
            <person name="Chinwalla A."/>
            <person name="Clarke L."/>
            <person name="Clee C."/>
            <person name="Coghlan A."/>
            <person name="Coulson A."/>
            <person name="D'Eustachio P."/>
            <person name="Fitch D.H."/>
            <person name="Fulton L.A."/>
            <person name="Fulton R.E."/>
            <person name="Griffiths-Jones S."/>
            <person name="Harris T.W."/>
            <person name="Hillier L.W."/>
            <person name="Kamath R."/>
            <person name="Kuwabara P.E."/>
            <person name="Mardis E.R."/>
            <person name="Marra M.A."/>
            <person name="Miner T.L."/>
            <person name="Minx P."/>
            <person name="Mullikin J.C."/>
            <person name="Plumb R.W."/>
            <person name="Rogers J."/>
            <person name="Schein J.E."/>
            <person name="Sohrmann M."/>
            <person name="Spieth J."/>
            <person name="Stajich J.E."/>
            <person name="Wei C."/>
            <person name="Willey D."/>
            <person name="Wilson R.K."/>
            <person name="Durbin R."/>
            <person name="Waterston R.H."/>
        </authorList>
    </citation>
    <scope>NUCLEOTIDE SEQUENCE [LARGE SCALE GENOMIC DNA]</scope>
    <source>
        <strain evidence="4 5">AF16</strain>
    </source>
</reference>
<dbReference type="SMART" id="SM00317">
    <property type="entry name" value="SET"/>
    <property type="match status" value="1"/>
</dbReference>